<keyword evidence="1" id="KW-0479">Metal-binding</keyword>
<dbReference type="Pfam" id="PF00105">
    <property type="entry name" value="zf-C4"/>
    <property type="match status" value="1"/>
</dbReference>
<dbReference type="InterPro" id="IPR013088">
    <property type="entry name" value="Znf_NHR/GATA"/>
</dbReference>
<evidence type="ECO:0000313" key="10">
    <source>
        <dbReference type="EMBL" id="OTF82593.1"/>
    </source>
</evidence>
<dbReference type="GO" id="GO:0008270">
    <property type="term" value="F:zinc ion binding"/>
    <property type="evidence" value="ECO:0007669"/>
    <property type="project" value="UniProtKB-KW"/>
</dbReference>
<keyword evidence="11" id="KW-1185">Reference proteome</keyword>
<evidence type="ECO:0000256" key="4">
    <source>
        <dbReference type="ARBA" id="ARBA00023015"/>
    </source>
</evidence>
<evidence type="ECO:0000256" key="6">
    <source>
        <dbReference type="ARBA" id="ARBA00023163"/>
    </source>
</evidence>
<protein>
    <submittedName>
        <fullName evidence="10">Nuclear hormone receptor 48-like protein</fullName>
    </submittedName>
</protein>
<evidence type="ECO:0000256" key="3">
    <source>
        <dbReference type="ARBA" id="ARBA00022833"/>
    </source>
</evidence>
<dbReference type="PANTHER" id="PTHR24082:SF283">
    <property type="entry name" value="NUCLEAR HORMONE RECEPTOR HR96"/>
    <property type="match status" value="1"/>
</dbReference>
<evidence type="ECO:0000256" key="5">
    <source>
        <dbReference type="ARBA" id="ARBA00023125"/>
    </source>
</evidence>
<dbReference type="SMART" id="SM00399">
    <property type="entry name" value="ZnF_C4"/>
    <property type="match status" value="1"/>
</dbReference>
<dbReference type="GO" id="GO:0030154">
    <property type="term" value="P:cell differentiation"/>
    <property type="evidence" value="ECO:0007669"/>
    <property type="project" value="TreeGrafter"/>
</dbReference>
<dbReference type="GO" id="GO:0045944">
    <property type="term" value="P:positive regulation of transcription by RNA polymerase II"/>
    <property type="evidence" value="ECO:0007669"/>
    <property type="project" value="TreeGrafter"/>
</dbReference>
<keyword evidence="5" id="KW-0238">DNA-binding</keyword>
<dbReference type="OrthoDB" id="6355676at2759"/>
<keyword evidence="3" id="KW-0862">Zinc</keyword>
<dbReference type="GO" id="GO:0004879">
    <property type="term" value="F:nuclear receptor activity"/>
    <property type="evidence" value="ECO:0007669"/>
    <property type="project" value="TreeGrafter"/>
</dbReference>
<keyword evidence="4" id="KW-0805">Transcription regulation</keyword>
<proteinExistence type="predicted"/>
<dbReference type="InterPro" id="IPR050234">
    <property type="entry name" value="Nuclear_hormone_rcpt_NR1"/>
</dbReference>
<dbReference type="InterPro" id="IPR001628">
    <property type="entry name" value="Znf_hrmn_rcpt"/>
</dbReference>
<dbReference type="PRINTS" id="PR00047">
    <property type="entry name" value="STROIDFINGER"/>
</dbReference>
<gene>
    <name evidence="10" type="ORF">BLA29_012660</name>
</gene>
<dbReference type="GO" id="GO:0000978">
    <property type="term" value="F:RNA polymerase II cis-regulatory region sequence-specific DNA binding"/>
    <property type="evidence" value="ECO:0007669"/>
    <property type="project" value="TreeGrafter"/>
</dbReference>
<dbReference type="SUPFAM" id="SSF57716">
    <property type="entry name" value="Glucocorticoid receptor-like (DNA-binding domain)"/>
    <property type="match status" value="1"/>
</dbReference>
<feature type="domain" description="Nuclear receptor" evidence="9">
    <location>
        <begin position="4"/>
        <end position="59"/>
    </location>
</feature>
<comment type="caution">
    <text evidence="10">The sequence shown here is derived from an EMBL/GenBank/DDBJ whole genome shotgun (WGS) entry which is preliminary data.</text>
</comment>
<organism evidence="10 11">
    <name type="scientific">Euroglyphus maynei</name>
    <name type="common">Mayne's house dust mite</name>
    <dbReference type="NCBI Taxonomy" id="6958"/>
    <lineage>
        <taxon>Eukaryota</taxon>
        <taxon>Metazoa</taxon>
        <taxon>Ecdysozoa</taxon>
        <taxon>Arthropoda</taxon>
        <taxon>Chelicerata</taxon>
        <taxon>Arachnida</taxon>
        <taxon>Acari</taxon>
        <taxon>Acariformes</taxon>
        <taxon>Sarcoptiformes</taxon>
        <taxon>Astigmata</taxon>
        <taxon>Psoroptidia</taxon>
        <taxon>Analgoidea</taxon>
        <taxon>Pyroglyphidae</taxon>
        <taxon>Pyroglyphinae</taxon>
        <taxon>Euroglyphus</taxon>
    </lineage>
</organism>
<keyword evidence="6" id="KW-0804">Transcription</keyword>
<evidence type="ECO:0000256" key="7">
    <source>
        <dbReference type="ARBA" id="ARBA00023170"/>
    </source>
</evidence>
<name>A0A1Y3BS24_EURMA</name>
<accession>A0A1Y3BS24</accession>
<dbReference type="AlphaFoldDB" id="A0A1Y3BS24"/>
<dbReference type="EMBL" id="MUJZ01007706">
    <property type="protein sequence ID" value="OTF82593.1"/>
    <property type="molecule type" value="Genomic_DNA"/>
</dbReference>
<keyword evidence="7 10" id="KW-0675">Receptor</keyword>
<evidence type="ECO:0000313" key="11">
    <source>
        <dbReference type="Proteomes" id="UP000194236"/>
    </source>
</evidence>
<dbReference type="Proteomes" id="UP000194236">
    <property type="component" value="Unassembled WGS sequence"/>
</dbReference>
<dbReference type="PANTHER" id="PTHR24082">
    <property type="entry name" value="NUCLEAR HORMONE RECEPTOR"/>
    <property type="match status" value="1"/>
</dbReference>
<dbReference type="GO" id="GO:0000122">
    <property type="term" value="P:negative regulation of transcription by RNA polymerase II"/>
    <property type="evidence" value="ECO:0007669"/>
    <property type="project" value="TreeGrafter"/>
</dbReference>
<dbReference type="Gene3D" id="3.30.50.10">
    <property type="entry name" value="Erythroid Transcription Factor GATA-1, subunit A"/>
    <property type="match status" value="1"/>
</dbReference>
<sequence>MEPTKICGVCGDKALGYNFNALTCESCKAFFRRNAIRTKYEQLSFRSKNKKILSKMSSG</sequence>
<evidence type="ECO:0000256" key="1">
    <source>
        <dbReference type="ARBA" id="ARBA00022723"/>
    </source>
</evidence>
<keyword evidence="8" id="KW-0539">Nucleus</keyword>
<dbReference type="PROSITE" id="PS00031">
    <property type="entry name" value="NUCLEAR_REC_DBD_1"/>
    <property type="match status" value="1"/>
</dbReference>
<evidence type="ECO:0000256" key="8">
    <source>
        <dbReference type="ARBA" id="ARBA00023242"/>
    </source>
</evidence>
<evidence type="ECO:0000259" key="9">
    <source>
        <dbReference type="PROSITE" id="PS51030"/>
    </source>
</evidence>
<keyword evidence="2" id="KW-0863">Zinc-finger</keyword>
<evidence type="ECO:0000256" key="2">
    <source>
        <dbReference type="ARBA" id="ARBA00022771"/>
    </source>
</evidence>
<reference evidence="10 11" key="1">
    <citation type="submission" date="2017-03" db="EMBL/GenBank/DDBJ databases">
        <title>Genome Survey of Euroglyphus maynei.</title>
        <authorList>
            <person name="Arlian L.G."/>
            <person name="Morgan M.S."/>
            <person name="Rider S.D."/>
        </authorList>
    </citation>
    <scope>NUCLEOTIDE SEQUENCE [LARGE SCALE GENOMIC DNA]</scope>
    <source>
        <strain evidence="10">Arlian Lab</strain>
        <tissue evidence="10">Whole body</tissue>
    </source>
</reference>
<dbReference type="PROSITE" id="PS51030">
    <property type="entry name" value="NUCLEAR_REC_DBD_2"/>
    <property type="match status" value="1"/>
</dbReference>